<evidence type="ECO:0000256" key="1">
    <source>
        <dbReference type="SAM" id="MobiDB-lite"/>
    </source>
</evidence>
<evidence type="ECO:0008006" key="3">
    <source>
        <dbReference type="Google" id="ProtNLM"/>
    </source>
</evidence>
<comment type="caution">
    <text evidence="2">The sequence shown here is derived from an EMBL/GenBank/DDBJ whole genome shotgun (WGS) entry which is preliminary data.</text>
</comment>
<name>A0A699HU58_TANCI</name>
<protein>
    <recommendedName>
        <fullName evidence="3">Transposase (Putative), gypsy type</fullName>
    </recommendedName>
</protein>
<gene>
    <name evidence="2" type="ORF">Tci_431967</name>
</gene>
<reference evidence="2" key="1">
    <citation type="journal article" date="2019" name="Sci. Rep.">
        <title>Draft genome of Tanacetum cinerariifolium, the natural source of mosquito coil.</title>
        <authorList>
            <person name="Yamashiro T."/>
            <person name="Shiraishi A."/>
            <person name="Satake H."/>
            <person name="Nakayama K."/>
        </authorList>
    </citation>
    <scope>NUCLEOTIDE SEQUENCE</scope>
</reference>
<sequence>MNKSLREGVLLTKPEVALLSSFVIIKSINPIEVATIGSLVNKRRRKRGNNLAKANAPPKVLRKDHATFRPAHSTLGGKSLASMGLDARSTFSTPATHDAPTTAKSVSDPDLLSYAKPQPYPKLDIAQSSKKTATRIPIGNVATTEVQGIFFAESPESGKSTPFPSMDGSPGGIYQPGWGVTNNCHLDTPNVCQDMVDHIVSPRYFFELRHFPNTDFLSQYNINLAWQVAMGSQLRLRFEQEVRLLKKATAKIAKRDQRIQAREEGMKKLDQEIKSLRVVEAEVSNLQAQVTGEEKIKAAFEEFKKYEDDKVKQRSITGYRWVIEYGLRLTVMKFVESSKLRQTFADVVSAGIVKGMSEGLKHGIENRKAGRDLAVVEAYDPEADSKVVYRTHKIGFAHHARSDGILVSMPTITPRGLAILLADVATQIEMADKKDEPHPRLQRSIFLPPSYN</sequence>
<dbReference type="EMBL" id="BKCJ010192402">
    <property type="protein sequence ID" value="GEY59993.1"/>
    <property type="molecule type" value="Genomic_DNA"/>
</dbReference>
<proteinExistence type="predicted"/>
<evidence type="ECO:0000313" key="2">
    <source>
        <dbReference type="EMBL" id="GEY59993.1"/>
    </source>
</evidence>
<dbReference type="AlphaFoldDB" id="A0A699HU58"/>
<feature type="region of interest" description="Disordered" evidence="1">
    <location>
        <begin position="433"/>
        <end position="452"/>
    </location>
</feature>
<feature type="region of interest" description="Disordered" evidence="1">
    <location>
        <begin position="91"/>
        <end position="110"/>
    </location>
</feature>
<accession>A0A699HU58</accession>
<organism evidence="2">
    <name type="scientific">Tanacetum cinerariifolium</name>
    <name type="common">Dalmatian daisy</name>
    <name type="synonym">Chrysanthemum cinerariifolium</name>
    <dbReference type="NCBI Taxonomy" id="118510"/>
    <lineage>
        <taxon>Eukaryota</taxon>
        <taxon>Viridiplantae</taxon>
        <taxon>Streptophyta</taxon>
        <taxon>Embryophyta</taxon>
        <taxon>Tracheophyta</taxon>
        <taxon>Spermatophyta</taxon>
        <taxon>Magnoliopsida</taxon>
        <taxon>eudicotyledons</taxon>
        <taxon>Gunneridae</taxon>
        <taxon>Pentapetalae</taxon>
        <taxon>asterids</taxon>
        <taxon>campanulids</taxon>
        <taxon>Asterales</taxon>
        <taxon>Asteraceae</taxon>
        <taxon>Asteroideae</taxon>
        <taxon>Anthemideae</taxon>
        <taxon>Anthemidinae</taxon>
        <taxon>Tanacetum</taxon>
    </lineage>
</organism>